<gene>
    <name evidence="2" type="ORF">LWI29_007350</name>
</gene>
<dbReference type="InterPro" id="IPR023214">
    <property type="entry name" value="HAD_sf"/>
</dbReference>
<name>A0AA39VDS9_ACESA</name>
<dbReference type="SUPFAM" id="SSF81660">
    <property type="entry name" value="Metal cation-transporting ATPase, ATP-binding domain N"/>
    <property type="match status" value="1"/>
</dbReference>
<comment type="caution">
    <text evidence="2">The sequence shown here is derived from an EMBL/GenBank/DDBJ whole genome shotgun (WGS) entry which is preliminary data.</text>
</comment>
<keyword evidence="1" id="KW-0460">Magnesium</keyword>
<organism evidence="2 3">
    <name type="scientific">Acer saccharum</name>
    <name type="common">Sugar maple</name>
    <dbReference type="NCBI Taxonomy" id="4024"/>
    <lineage>
        <taxon>Eukaryota</taxon>
        <taxon>Viridiplantae</taxon>
        <taxon>Streptophyta</taxon>
        <taxon>Embryophyta</taxon>
        <taxon>Tracheophyta</taxon>
        <taxon>Spermatophyta</taxon>
        <taxon>Magnoliopsida</taxon>
        <taxon>eudicotyledons</taxon>
        <taxon>Gunneridae</taxon>
        <taxon>Pentapetalae</taxon>
        <taxon>rosids</taxon>
        <taxon>malvids</taxon>
        <taxon>Sapindales</taxon>
        <taxon>Sapindaceae</taxon>
        <taxon>Hippocastanoideae</taxon>
        <taxon>Acereae</taxon>
        <taxon>Acer</taxon>
    </lineage>
</organism>
<reference evidence="2" key="1">
    <citation type="journal article" date="2022" name="Plant J.">
        <title>Strategies of tolerance reflected in two North American maple genomes.</title>
        <authorList>
            <person name="McEvoy S.L."/>
            <person name="Sezen U.U."/>
            <person name="Trouern-Trend A."/>
            <person name="McMahon S.M."/>
            <person name="Schaberg P.G."/>
            <person name="Yang J."/>
            <person name="Wegrzyn J.L."/>
            <person name="Swenson N.G."/>
        </authorList>
    </citation>
    <scope>NUCLEOTIDE SEQUENCE</scope>
    <source>
        <strain evidence="2">NS2018</strain>
    </source>
</reference>
<dbReference type="PANTHER" id="PTHR42861">
    <property type="entry name" value="CALCIUM-TRANSPORTING ATPASE"/>
    <property type="match status" value="1"/>
</dbReference>
<dbReference type="Proteomes" id="UP001168877">
    <property type="component" value="Unassembled WGS sequence"/>
</dbReference>
<dbReference type="Gene3D" id="3.40.1110.10">
    <property type="entry name" value="Calcium-transporting ATPase, cytoplasmic domain N"/>
    <property type="match status" value="1"/>
</dbReference>
<reference evidence="2" key="2">
    <citation type="submission" date="2023-06" db="EMBL/GenBank/DDBJ databases">
        <authorList>
            <person name="Swenson N.G."/>
            <person name="Wegrzyn J.L."/>
            <person name="Mcevoy S.L."/>
        </authorList>
    </citation>
    <scope>NUCLEOTIDE SEQUENCE</scope>
    <source>
        <strain evidence="2">NS2018</strain>
        <tissue evidence="2">Leaf</tissue>
    </source>
</reference>
<accession>A0AA39VDS9</accession>
<evidence type="ECO:0000256" key="1">
    <source>
        <dbReference type="ARBA" id="ARBA00022842"/>
    </source>
</evidence>
<protein>
    <submittedName>
        <fullName evidence="2">Uncharacterized protein</fullName>
    </submittedName>
</protein>
<dbReference type="Gene3D" id="3.40.50.1000">
    <property type="entry name" value="HAD superfamily/HAD-like"/>
    <property type="match status" value="1"/>
</dbReference>
<evidence type="ECO:0000313" key="3">
    <source>
        <dbReference type="Proteomes" id="UP001168877"/>
    </source>
</evidence>
<evidence type="ECO:0000313" key="2">
    <source>
        <dbReference type="EMBL" id="KAK0575802.1"/>
    </source>
</evidence>
<dbReference type="AlphaFoldDB" id="A0AA39VDS9"/>
<dbReference type="EMBL" id="JAUESC010000386">
    <property type="protein sequence ID" value="KAK0575802.1"/>
    <property type="molecule type" value="Genomic_DNA"/>
</dbReference>
<dbReference type="GO" id="GO:0000166">
    <property type="term" value="F:nucleotide binding"/>
    <property type="evidence" value="ECO:0007669"/>
    <property type="project" value="InterPro"/>
</dbReference>
<sequence>MEAAAIMAIALAHGGVSLYESHLTTSWISLIYQVFRCSNHDVLSGDHGLSFIEENNAGKAAAALMARLPQKPRTETNNLMVVFKAQAGIKEIHFLPLNQTDKRTALSYLDFAGKVQRVSKGAPEQILDMAHNKSELSRGYTQSSTMRIFAGDQLAIGKETGRRLGMGTNMYPSSALLGVSKDETSSALPFDDLIEKADGVAGVHTSLIDFSTQFSDFIFSISIT</sequence>
<proteinExistence type="predicted"/>
<keyword evidence="3" id="KW-1185">Reference proteome</keyword>
<dbReference type="InterPro" id="IPR023299">
    <property type="entry name" value="ATPase_P-typ_cyto_dom_N"/>
</dbReference>